<feature type="compositionally biased region" description="Basic residues" evidence="8">
    <location>
        <begin position="653"/>
        <end position="664"/>
    </location>
</feature>
<dbReference type="PROSITE" id="PS50280">
    <property type="entry name" value="SET"/>
    <property type="match status" value="1"/>
</dbReference>
<dbReference type="GO" id="GO:0005634">
    <property type="term" value="C:nucleus"/>
    <property type="evidence" value="ECO:0007669"/>
    <property type="project" value="UniProtKB-SubCell"/>
</dbReference>
<feature type="compositionally biased region" description="Basic and acidic residues" evidence="8">
    <location>
        <begin position="285"/>
        <end position="297"/>
    </location>
</feature>
<dbReference type="InterPro" id="IPR050777">
    <property type="entry name" value="SET2_Histone-Lys_MeTrsfase"/>
</dbReference>
<protein>
    <recommendedName>
        <fullName evidence="14">Histone-lysine N-methyltransferase</fullName>
    </recommendedName>
</protein>
<proteinExistence type="predicted"/>
<dbReference type="Pfam" id="PF17907">
    <property type="entry name" value="AWS"/>
    <property type="match status" value="1"/>
</dbReference>
<keyword evidence="4" id="KW-0489">Methyltransferase</keyword>
<dbReference type="GeneID" id="34456912"/>
<sequence>MEETQVASSATSALLTDLPQKIEIHEHTHIDEITGLETPEQLLTPENSRSETSSNNENASSNDEKEKPALRRRSTRVTRTSLQAAQLETPETESNDASSATNGDTPANSVSGGKRASSRLRHSIAVMEWSEASETSDSQSHANTDKHPLTPDTSISETSQEPASEEVDTSLQPQTLRKRVDKTKEDTAEKEEETVESKENDEEQTLRRSSRRGVAERVASRLAEQANTVLGKRTRSAKAKEPDRRSSLRPRSIAPLKEEPAPSTNNDPAAKKRRVSDSDLPSFTKSHEEEESSTQKEEEAESAPVLRRSKRWLTHGLYSGQEPEGTRPTQTKKNKTTFRRRQRDAPRNFLPMPMFAGDRLLQNGRDFQLPFDIFSPLPPGQPKPNEWRKTNKNVFVGEAGSIWRANKDMELSKCMCTADTGCDENCQNRYMFYECDNGNCSLGRDCGNRSFDELKQRTKAGGKYNIGVEVIKTPDRGYGVRSNRTFDPNQIIVEYTGEIITQSECEKRMRTTYKKNECYYLMYFDQNMIIDATRGSIARFVNHSCEPNCRMEKWTVAGKPRMALFAGDRGIMTGEELTYDYNFDPYSQKNVQQCRCGSANCRGVLGPRPREKEQRSKEREEQKKLSASAKKTQSKATTKRKIGSVIDESASRLNKKRRTVKTRVNKAISKSRASVSRSTATKKTEPATKRTYKKRTTAATAKSKAATATATTNTTKTAPKTKRNVKLPKVTTKAKVKTTVRATTKTKPAAKAQPSKTEAASTLKRPSAETKAKILAAAKGTGRKRGPKKADAKEEAKPKAGRGRWGGARTKTAKATKDTTPKTARGVKASKK</sequence>
<dbReference type="VEuPathDB" id="FungiDB:ASPGLDRAFT_126570"/>
<evidence type="ECO:0000259" key="11">
    <source>
        <dbReference type="PROSITE" id="PS51215"/>
    </source>
</evidence>
<feature type="domain" description="Post-SET" evidence="10">
    <location>
        <begin position="590"/>
        <end position="606"/>
    </location>
</feature>
<evidence type="ECO:0000256" key="3">
    <source>
        <dbReference type="ARBA" id="ARBA00022454"/>
    </source>
</evidence>
<feature type="compositionally biased region" description="Basic residues" evidence="8">
    <location>
        <begin position="330"/>
        <end position="342"/>
    </location>
</feature>
<evidence type="ECO:0000259" key="10">
    <source>
        <dbReference type="PROSITE" id="PS50868"/>
    </source>
</evidence>
<feature type="compositionally biased region" description="Low complexity" evidence="8">
    <location>
        <begin position="625"/>
        <end position="636"/>
    </location>
</feature>
<comment type="subcellular location">
    <subcellularLocation>
        <location evidence="2">Chromosome</location>
    </subcellularLocation>
    <subcellularLocation>
        <location evidence="1">Nucleus</location>
    </subcellularLocation>
</comment>
<gene>
    <name evidence="12" type="ORF">ASPGLDRAFT_126570</name>
</gene>
<evidence type="ECO:0000259" key="9">
    <source>
        <dbReference type="PROSITE" id="PS50280"/>
    </source>
</evidence>
<feature type="region of interest" description="Disordered" evidence="8">
    <location>
        <begin position="605"/>
        <end position="832"/>
    </location>
</feature>
<dbReference type="Proteomes" id="UP000184300">
    <property type="component" value="Unassembled WGS sequence"/>
</dbReference>
<evidence type="ECO:0000256" key="2">
    <source>
        <dbReference type="ARBA" id="ARBA00004286"/>
    </source>
</evidence>
<dbReference type="Pfam" id="PF00856">
    <property type="entry name" value="SET"/>
    <property type="match status" value="1"/>
</dbReference>
<evidence type="ECO:0000256" key="1">
    <source>
        <dbReference type="ARBA" id="ARBA00004123"/>
    </source>
</evidence>
<dbReference type="GO" id="GO:0042054">
    <property type="term" value="F:histone methyltransferase activity"/>
    <property type="evidence" value="ECO:0007669"/>
    <property type="project" value="InterPro"/>
</dbReference>
<dbReference type="Gene3D" id="2.170.270.10">
    <property type="entry name" value="SET domain"/>
    <property type="match status" value="1"/>
</dbReference>
<feature type="compositionally biased region" description="Polar residues" evidence="8">
    <location>
        <begin position="132"/>
        <end position="142"/>
    </location>
</feature>
<feature type="compositionally biased region" description="Basic and acidic residues" evidence="8">
    <location>
        <begin position="608"/>
        <end position="624"/>
    </location>
</feature>
<dbReference type="GO" id="GO:0005694">
    <property type="term" value="C:chromosome"/>
    <property type="evidence" value="ECO:0007669"/>
    <property type="project" value="UniProtKB-SubCell"/>
</dbReference>
<evidence type="ECO:0000256" key="6">
    <source>
        <dbReference type="ARBA" id="ARBA00022691"/>
    </source>
</evidence>
<feature type="compositionally biased region" description="Low complexity" evidence="8">
    <location>
        <begin position="739"/>
        <end position="757"/>
    </location>
</feature>
<dbReference type="FunFam" id="2.170.270.10:FF:000037">
    <property type="entry name" value="Histone-lysine N-methyltransferase"/>
    <property type="match status" value="1"/>
</dbReference>
<feature type="domain" description="AWS" evidence="11">
    <location>
        <begin position="409"/>
        <end position="455"/>
    </location>
</feature>
<keyword evidence="5" id="KW-0808">Transferase</keyword>
<dbReference type="PROSITE" id="PS50868">
    <property type="entry name" value="POST_SET"/>
    <property type="match status" value="1"/>
</dbReference>
<organism evidence="12 13">
    <name type="scientific">Aspergillus glaucus CBS 516.65</name>
    <dbReference type="NCBI Taxonomy" id="1160497"/>
    <lineage>
        <taxon>Eukaryota</taxon>
        <taxon>Fungi</taxon>
        <taxon>Dikarya</taxon>
        <taxon>Ascomycota</taxon>
        <taxon>Pezizomycotina</taxon>
        <taxon>Eurotiomycetes</taxon>
        <taxon>Eurotiomycetidae</taxon>
        <taxon>Eurotiales</taxon>
        <taxon>Aspergillaceae</taxon>
        <taxon>Aspergillus</taxon>
        <taxon>Aspergillus subgen. Aspergillus</taxon>
    </lineage>
</organism>
<dbReference type="AlphaFoldDB" id="A0A1L9VJZ0"/>
<evidence type="ECO:0000313" key="12">
    <source>
        <dbReference type="EMBL" id="OJJ84223.1"/>
    </source>
</evidence>
<dbReference type="EMBL" id="KV878897">
    <property type="protein sequence ID" value="OJJ84223.1"/>
    <property type="molecule type" value="Genomic_DNA"/>
</dbReference>
<dbReference type="PROSITE" id="PS51215">
    <property type="entry name" value="AWS"/>
    <property type="match status" value="1"/>
</dbReference>
<dbReference type="PANTHER" id="PTHR22884">
    <property type="entry name" value="SET DOMAIN PROTEINS"/>
    <property type="match status" value="1"/>
</dbReference>
<feature type="compositionally biased region" description="Polar residues" evidence="8">
    <location>
        <begin position="151"/>
        <end position="162"/>
    </location>
</feature>
<keyword evidence="13" id="KW-1185">Reference proteome</keyword>
<dbReference type="SMART" id="SM00317">
    <property type="entry name" value="SET"/>
    <property type="match status" value="1"/>
</dbReference>
<dbReference type="SUPFAM" id="SSF82199">
    <property type="entry name" value="SET domain"/>
    <property type="match status" value="1"/>
</dbReference>
<keyword evidence="7" id="KW-0539">Nucleus</keyword>
<feature type="compositionally biased region" description="Low complexity" evidence="8">
    <location>
        <begin position="697"/>
        <end position="718"/>
    </location>
</feature>
<dbReference type="GO" id="GO:0032259">
    <property type="term" value="P:methylation"/>
    <property type="evidence" value="ECO:0007669"/>
    <property type="project" value="UniProtKB-KW"/>
</dbReference>
<evidence type="ECO:0000256" key="4">
    <source>
        <dbReference type="ARBA" id="ARBA00022603"/>
    </source>
</evidence>
<feature type="compositionally biased region" description="Polar residues" evidence="8">
    <location>
        <begin position="671"/>
        <end position="681"/>
    </location>
</feature>
<keyword evidence="6" id="KW-0949">S-adenosyl-L-methionine</keyword>
<feature type="domain" description="SET" evidence="9">
    <location>
        <begin position="466"/>
        <end position="582"/>
    </location>
</feature>
<dbReference type="InterPro" id="IPR006560">
    <property type="entry name" value="AWS_dom"/>
</dbReference>
<dbReference type="SMART" id="SM00508">
    <property type="entry name" value="PostSET"/>
    <property type="match status" value="1"/>
</dbReference>
<evidence type="ECO:0000256" key="7">
    <source>
        <dbReference type="ARBA" id="ARBA00023242"/>
    </source>
</evidence>
<feature type="compositionally biased region" description="Polar residues" evidence="8">
    <location>
        <begin position="95"/>
        <end position="111"/>
    </location>
</feature>
<evidence type="ECO:0008006" key="14">
    <source>
        <dbReference type="Google" id="ProtNLM"/>
    </source>
</evidence>
<feature type="region of interest" description="Disordered" evidence="8">
    <location>
        <begin position="29"/>
        <end position="343"/>
    </location>
</feature>
<evidence type="ECO:0000256" key="8">
    <source>
        <dbReference type="SAM" id="MobiDB-lite"/>
    </source>
</evidence>
<evidence type="ECO:0000313" key="13">
    <source>
        <dbReference type="Proteomes" id="UP000184300"/>
    </source>
</evidence>
<dbReference type="InterPro" id="IPR001214">
    <property type="entry name" value="SET_dom"/>
</dbReference>
<feature type="compositionally biased region" description="Basic and acidic residues" evidence="8">
    <location>
        <begin position="788"/>
        <end position="798"/>
    </location>
</feature>
<feature type="compositionally biased region" description="Acidic residues" evidence="8">
    <location>
        <begin position="188"/>
        <end position="203"/>
    </location>
</feature>
<dbReference type="OrthoDB" id="422362at2759"/>
<feature type="compositionally biased region" description="Basic residues" evidence="8">
    <location>
        <begin position="719"/>
        <end position="738"/>
    </location>
</feature>
<dbReference type="STRING" id="1160497.A0A1L9VJZ0"/>
<name>A0A1L9VJZ0_ASPGL</name>
<dbReference type="InterPro" id="IPR003616">
    <property type="entry name" value="Post-SET_dom"/>
</dbReference>
<keyword evidence="3" id="KW-0158">Chromosome</keyword>
<dbReference type="RefSeq" id="XP_022400921.1">
    <property type="nucleotide sequence ID" value="XM_022540651.1"/>
</dbReference>
<accession>A0A1L9VJZ0</accession>
<dbReference type="InterPro" id="IPR046341">
    <property type="entry name" value="SET_dom_sf"/>
</dbReference>
<evidence type="ECO:0000256" key="5">
    <source>
        <dbReference type="ARBA" id="ARBA00022679"/>
    </source>
</evidence>
<feature type="compositionally biased region" description="Low complexity" evidence="8">
    <location>
        <begin position="46"/>
        <end position="61"/>
    </location>
</feature>
<reference evidence="13" key="1">
    <citation type="journal article" date="2017" name="Genome Biol.">
        <title>Comparative genomics reveals high biological diversity and specific adaptations in the industrially and medically important fungal genus Aspergillus.</title>
        <authorList>
            <person name="de Vries R.P."/>
            <person name="Riley R."/>
            <person name="Wiebenga A."/>
            <person name="Aguilar-Osorio G."/>
            <person name="Amillis S."/>
            <person name="Uchima C.A."/>
            <person name="Anderluh G."/>
            <person name="Asadollahi M."/>
            <person name="Askin M."/>
            <person name="Barry K."/>
            <person name="Battaglia E."/>
            <person name="Bayram O."/>
            <person name="Benocci T."/>
            <person name="Braus-Stromeyer S.A."/>
            <person name="Caldana C."/>
            <person name="Canovas D."/>
            <person name="Cerqueira G.C."/>
            <person name="Chen F."/>
            <person name="Chen W."/>
            <person name="Choi C."/>
            <person name="Clum A."/>
            <person name="Dos Santos R.A."/>
            <person name="Damasio A.R."/>
            <person name="Diallinas G."/>
            <person name="Emri T."/>
            <person name="Fekete E."/>
            <person name="Flipphi M."/>
            <person name="Freyberg S."/>
            <person name="Gallo A."/>
            <person name="Gournas C."/>
            <person name="Habgood R."/>
            <person name="Hainaut M."/>
            <person name="Harispe M.L."/>
            <person name="Henrissat B."/>
            <person name="Hilden K.S."/>
            <person name="Hope R."/>
            <person name="Hossain A."/>
            <person name="Karabika E."/>
            <person name="Karaffa L."/>
            <person name="Karanyi Z."/>
            <person name="Krasevec N."/>
            <person name="Kuo A."/>
            <person name="Kusch H."/>
            <person name="LaButti K."/>
            <person name="Lagendijk E.L."/>
            <person name="Lapidus A."/>
            <person name="Levasseur A."/>
            <person name="Lindquist E."/>
            <person name="Lipzen A."/>
            <person name="Logrieco A.F."/>
            <person name="MacCabe A."/>
            <person name="Maekelae M.R."/>
            <person name="Malavazi I."/>
            <person name="Melin P."/>
            <person name="Meyer V."/>
            <person name="Mielnichuk N."/>
            <person name="Miskei M."/>
            <person name="Molnar A.P."/>
            <person name="Mule G."/>
            <person name="Ngan C.Y."/>
            <person name="Orejas M."/>
            <person name="Orosz E."/>
            <person name="Ouedraogo J.P."/>
            <person name="Overkamp K.M."/>
            <person name="Park H.-S."/>
            <person name="Perrone G."/>
            <person name="Piumi F."/>
            <person name="Punt P.J."/>
            <person name="Ram A.F."/>
            <person name="Ramon A."/>
            <person name="Rauscher S."/>
            <person name="Record E."/>
            <person name="Riano-Pachon D.M."/>
            <person name="Robert V."/>
            <person name="Roehrig J."/>
            <person name="Ruller R."/>
            <person name="Salamov A."/>
            <person name="Salih N.S."/>
            <person name="Samson R.A."/>
            <person name="Sandor E."/>
            <person name="Sanguinetti M."/>
            <person name="Schuetze T."/>
            <person name="Sepcic K."/>
            <person name="Shelest E."/>
            <person name="Sherlock G."/>
            <person name="Sophianopoulou V."/>
            <person name="Squina F.M."/>
            <person name="Sun H."/>
            <person name="Susca A."/>
            <person name="Todd R.B."/>
            <person name="Tsang A."/>
            <person name="Unkles S.E."/>
            <person name="van de Wiele N."/>
            <person name="van Rossen-Uffink D."/>
            <person name="Oliveira J.V."/>
            <person name="Vesth T.C."/>
            <person name="Visser J."/>
            <person name="Yu J.-H."/>
            <person name="Zhou M."/>
            <person name="Andersen M.R."/>
            <person name="Archer D.B."/>
            <person name="Baker S.E."/>
            <person name="Benoit I."/>
            <person name="Brakhage A.A."/>
            <person name="Braus G.H."/>
            <person name="Fischer R."/>
            <person name="Frisvad J.C."/>
            <person name="Goldman G.H."/>
            <person name="Houbraken J."/>
            <person name="Oakley B."/>
            <person name="Pocsi I."/>
            <person name="Scazzocchio C."/>
            <person name="Seiboth B."/>
            <person name="vanKuyk P.A."/>
            <person name="Wortman J."/>
            <person name="Dyer P.S."/>
            <person name="Grigoriev I.V."/>
        </authorList>
    </citation>
    <scope>NUCLEOTIDE SEQUENCE [LARGE SCALE GENOMIC DNA]</scope>
    <source>
        <strain evidence="13">CBS 516.65</strain>
    </source>
</reference>